<dbReference type="AlphaFoldDB" id="J9HY89"/>
<accession>J9HY89</accession>
<protein>
    <submittedName>
        <fullName evidence="1">AAEL016979-PA</fullName>
    </submittedName>
</protein>
<dbReference type="PhylomeDB" id="J9HY89"/>
<dbReference type="Proteomes" id="UP000682892">
    <property type="component" value="Unassembled WGS sequence"/>
</dbReference>
<organism evidence="1 2">
    <name type="scientific">Aedes aegypti</name>
    <name type="common">Yellowfever mosquito</name>
    <name type="synonym">Culex aegypti</name>
    <dbReference type="NCBI Taxonomy" id="7159"/>
    <lineage>
        <taxon>Eukaryota</taxon>
        <taxon>Metazoa</taxon>
        <taxon>Ecdysozoa</taxon>
        <taxon>Arthropoda</taxon>
        <taxon>Hexapoda</taxon>
        <taxon>Insecta</taxon>
        <taxon>Pterygota</taxon>
        <taxon>Neoptera</taxon>
        <taxon>Endopterygota</taxon>
        <taxon>Diptera</taxon>
        <taxon>Nematocera</taxon>
        <taxon>Culicoidea</taxon>
        <taxon>Culicidae</taxon>
        <taxon>Culicinae</taxon>
        <taxon>Aedini</taxon>
        <taxon>Aedes</taxon>
        <taxon>Stegomyia</taxon>
    </lineage>
</organism>
<sequence length="296" mass="34973">MSIEEEFTVFACGRCLRSIEQDSRILLKTIKEKVKDNLSPVEYNEFQGKIPQIRSKCDRLLEMILEEENYTETVPYRRLARRINTRLHHAEQRLQKWNSLRTDSEKLNDVESIRSVERYIQDIFNMKGSSDYFCTRQEMQNVLAQVDKAVDGIESKFGSLDPICDSLIGRVVRDKLCRSILDQLERKDVLTTWSNIRKMLIDWIATEDEIESRKVKPRQKATCYVCRKQHILLFCPEFRFMSVSERWKLVKKVKVCANCFNARHSSENCDKLFRCKSCGECHNNLLHPFKTNPFEL</sequence>
<reference evidence="1" key="1">
    <citation type="submission" date="2005-10" db="EMBL/GenBank/DDBJ databases">
        <authorList>
            <person name="Loftus B.J."/>
            <person name="Nene V.M."/>
            <person name="Hannick L.I."/>
            <person name="Bidwell S."/>
            <person name="Haas B."/>
            <person name="Amedeo P."/>
            <person name="Orvis J."/>
            <person name="Wortman J.R."/>
            <person name="White O.R."/>
            <person name="Salzberg S."/>
            <person name="Shumway M."/>
            <person name="Koo H."/>
            <person name="Zhao Y."/>
            <person name="Holmes M."/>
            <person name="Miller J."/>
            <person name="Schatz M."/>
            <person name="Pop M."/>
            <person name="Pai G."/>
            <person name="Utterback T."/>
            <person name="Rogers Y.-H."/>
            <person name="Kravitz S."/>
            <person name="Fraser C.M."/>
        </authorList>
    </citation>
    <scope>NUCLEOTIDE SEQUENCE</scope>
    <source>
        <strain evidence="1">Liverpool</strain>
    </source>
</reference>
<dbReference type="EMBL" id="CH477252">
    <property type="protein sequence ID" value="EJY57435.1"/>
    <property type="molecule type" value="Genomic_DNA"/>
</dbReference>
<dbReference type="HOGENOM" id="CLU_940781_0_0_1"/>
<proteinExistence type="predicted"/>
<evidence type="ECO:0000313" key="1">
    <source>
        <dbReference type="EMBL" id="EJY57435.1"/>
    </source>
</evidence>
<gene>
    <name evidence="1" type="ORF">AaeL_AAEL016979</name>
</gene>
<evidence type="ECO:0000313" key="2">
    <source>
        <dbReference type="Proteomes" id="UP000682892"/>
    </source>
</evidence>
<reference evidence="1" key="2">
    <citation type="journal article" date="2007" name="Science">
        <title>Genome sequence of Aedes aegypti, a major arbovirus vector.</title>
        <authorList>
            <person name="Nene V."/>
            <person name="Wortman J.R."/>
            <person name="Lawson D."/>
            <person name="Haas B."/>
            <person name="Kodira C."/>
            <person name="Tu Z.J."/>
            <person name="Loftus B."/>
            <person name="Xi Z."/>
            <person name="Megy K."/>
            <person name="Grabherr M."/>
            <person name="Ren Q."/>
            <person name="Zdobnov E.M."/>
            <person name="Lobo N.F."/>
            <person name="Campbell K.S."/>
            <person name="Brown S.E."/>
            <person name="Bonaldo M.F."/>
            <person name="Zhu J."/>
            <person name="Sinkins S.P."/>
            <person name="Hogenkamp D.G."/>
            <person name="Amedeo P."/>
            <person name="Arensburger P."/>
            <person name="Atkinson P.W."/>
            <person name="Bidwell S."/>
            <person name="Biedler J."/>
            <person name="Birney E."/>
            <person name="Bruggner R.V."/>
            <person name="Costas J."/>
            <person name="Coy M.R."/>
            <person name="Crabtree J."/>
            <person name="Crawford M."/>
            <person name="Debruyn B."/>
            <person name="Decaprio D."/>
            <person name="Eiglmeier K."/>
            <person name="Eisenstadt E."/>
            <person name="El-Dorry H."/>
            <person name="Gelbart W.M."/>
            <person name="Gomes S.L."/>
            <person name="Hammond M."/>
            <person name="Hannick L.I."/>
            <person name="Hogan J.R."/>
            <person name="Holmes M.H."/>
            <person name="Jaffe D."/>
            <person name="Johnston J.S."/>
            <person name="Kennedy R.C."/>
            <person name="Koo H."/>
            <person name="Kravitz S."/>
            <person name="Kriventseva E.V."/>
            <person name="Kulp D."/>
            <person name="Labutti K."/>
            <person name="Lee E."/>
            <person name="Li S."/>
            <person name="Lovin D.D."/>
            <person name="Mao C."/>
            <person name="Mauceli E."/>
            <person name="Menck C.F."/>
            <person name="Miller J.R."/>
            <person name="Montgomery P."/>
            <person name="Mori A."/>
            <person name="Nascimento A.L."/>
            <person name="Naveira H.F."/>
            <person name="Nusbaum C."/>
            <person name="O'leary S."/>
            <person name="Orvis J."/>
            <person name="Pertea M."/>
            <person name="Quesneville H."/>
            <person name="Reidenbach K.R."/>
            <person name="Rogers Y.H."/>
            <person name="Roth C.W."/>
            <person name="Schneider J.R."/>
            <person name="Schatz M."/>
            <person name="Shumway M."/>
            <person name="Stanke M."/>
            <person name="Stinson E.O."/>
            <person name="Tubio J.M."/>
            <person name="Vanzee J.P."/>
            <person name="Verjovski-Almeida S."/>
            <person name="Werner D."/>
            <person name="White O."/>
            <person name="Wyder S."/>
            <person name="Zeng Q."/>
            <person name="Zhao Q."/>
            <person name="Zhao Y."/>
            <person name="Hill C.A."/>
            <person name="Raikhel A.S."/>
            <person name="Soares M.B."/>
            <person name="Knudson D.L."/>
            <person name="Lee N.H."/>
            <person name="Galagan J."/>
            <person name="Salzberg S.L."/>
            <person name="Paulsen I.T."/>
            <person name="Dimopoulos G."/>
            <person name="Collins F.H."/>
            <person name="Birren B."/>
            <person name="Fraser-Liggett C.M."/>
            <person name="Severson D.W."/>
        </authorList>
    </citation>
    <scope>NUCLEOTIDE SEQUENCE [LARGE SCALE GENOMIC DNA]</scope>
    <source>
        <strain evidence="1">Liverpool</strain>
    </source>
</reference>
<reference evidence="1" key="3">
    <citation type="submission" date="2012-09" db="EMBL/GenBank/DDBJ databases">
        <authorList>
            <consortium name="VectorBase"/>
        </authorList>
    </citation>
    <scope>NUCLEOTIDE SEQUENCE</scope>
    <source>
        <strain evidence="1">Liverpool</strain>
    </source>
</reference>
<name>J9HY89_AEDAE</name>
<dbReference type="PaxDb" id="7159-AAEL016979-PA"/>